<dbReference type="AlphaFoldDB" id="A0A1J5QAA6"/>
<dbReference type="EMBL" id="MLJW01001076">
    <property type="protein sequence ID" value="OIQ80328.1"/>
    <property type="molecule type" value="Genomic_DNA"/>
</dbReference>
<dbReference type="InterPro" id="IPR002645">
    <property type="entry name" value="STAS_dom"/>
</dbReference>
<dbReference type="InterPro" id="IPR036513">
    <property type="entry name" value="STAS_dom_sf"/>
</dbReference>
<name>A0A1J5QAA6_9ZZZZ</name>
<sequence length="118" mass="12110">MTDTDHGPTGSTGSITVECGSPHTVVHLRGDVDATLREEASVAMGQALGASTPVVCDATDLRFIDSTGVAFLLQLRMATREAGLAMSLWDPRRVVGDLLDAVGMAGEIPESDAAPGGS</sequence>
<dbReference type="InterPro" id="IPR058548">
    <property type="entry name" value="MlaB-like_STAS"/>
</dbReference>
<dbReference type="SUPFAM" id="SSF52091">
    <property type="entry name" value="SpoIIaa-like"/>
    <property type="match status" value="1"/>
</dbReference>
<evidence type="ECO:0000313" key="2">
    <source>
        <dbReference type="EMBL" id="OIQ80328.1"/>
    </source>
</evidence>
<dbReference type="PROSITE" id="PS50801">
    <property type="entry name" value="STAS"/>
    <property type="match status" value="1"/>
</dbReference>
<organism evidence="2">
    <name type="scientific">mine drainage metagenome</name>
    <dbReference type="NCBI Taxonomy" id="410659"/>
    <lineage>
        <taxon>unclassified sequences</taxon>
        <taxon>metagenomes</taxon>
        <taxon>ecological metagenomes</taxon>
    </lineage>
</organism>
<feature type="domain" description="STAS" evidence="1">
    <location>
        <begin position="25"/>
        <end position="118"/>
    </location>
</feature>
<protein>
    <submittedName>
        <fullName evidence="2">STAS domain protein</fullName>
    </submittedName>
</protein>
<reference evidence="2" key="1">
    <citation type="submission" date="2016-10" db="EMBL/GenBank/DDBJ databases">
        <title>Sequence of Gallionella enrichment culture.</title>
        <authorList>
            <person name="Poehlein A."/>
            <person name="Muehling M."/>
            <person name="Daniel R."/>
        </authorList>
    </citation>
    <scope>NUCLEOTIDE SEQUENCE</scope>
</reference>
<gene>
    <name evidence="2" type="ORF">GALL_379220</name>
</gene>
<dbReference type="CDD" id="cd07043">
    <property type="entry name" value="STAS_anti-anti-sigma_factors"/>
    <property type="match status" value="1"/>
</dbReference>
<proteinExistence type="predicted"/>
<accession>A0A1J5QAA6</accession>
<evidence type="ECO:0000259" key="1">
    <source>
        <dbReference type="PROSITE" id="PS50801"/>
    </source>
</evidence>
<dbReference type="Gene3D" id="3.30.750.24">
    <property type="entry name" value="STAS domain"/>
    <property type="match status" value="1"/>
</dbReference>
<comment type="caution">
    <text evidence="2">The sequence shown here is derived from an EMBL/GenBank/DDBJ whole genome shotgun (WGS) entry which is preliminary data.</text>
</comment>
<dbReference type="Pfam" id="PF13466">
    <property type="entry name" value="STAS_2"/>
    <property type="match status" value="1"/>
</dbReference>